<dbReference type="Proteomes" id="UP001460270">
    <property type="component" value="Unassembled WGS sequence"/>
</dbReference>
<comment type="caution">
    <text evidence="1">The sequence shown here is derived from an EMBL/GenBank/DDBJ whole genome shotgun (WGS) entry which is preliminary data.</text>
</comment>
<sequence length="139" mass="15773">MSLAPLASVWTPVGARLSEMRLYPSPLLLNPSHFSCYSPVHQRAAEGGGGLSAVLINGRKPGREHDRPHNVGCTYPGRPTGIPQWPLLCFHMSIYHISHRSCLRLRFTDNISDRDILLKYRRVSTRHHHYHLHLPVKGK</sequence>
<dbReference type="EMBL" id="JBBPFD010000013">
    <property type="protein sequence ID" value="KAK7902084.1"/>
    <property type="molecule type" value="Genomic_DNA"/>
</dbReference>
<dbReference type="AlphaFoldDB" id="A0AAW0NRJ3"/>
<gene>
    <name evidence="1" type="ORF">WMY93_018853</name>
</gene>
<evidence type="ECO:0000313" key="2">
    <source>
        <dbReference type="Proteomes" id="UP001460270"/>
    </source>
</evidence>
<evidence type="ECO:0000313" key="1">
    <source>
        <dbReference type="EMBL" id="KAK7902084.1"/>
    </source>
</evidence>
<organism evidence="1 2">
    <name type="scientific">Mugilogobius chulae</name>
    <name type="common">yellowstripe goby</name>
    <dbReference type="NCBI Taxonomy" id="88201"/>
    <lineage>
        <taxon>Eukaryota</taxon>
        <taxon>Metazoa</taxon>
        <taxon>Chordata</taxon>
        <taxon>Craniata</taxon>
        <taxon>Vertebrata</taxon>
        <taxon>Euteleostomi</taxon>
        <taxon>Actinopterygii</taxon>
        <taxon>Neopterygii</taxon>
        <taxon>Teleostei</taxon>
        <taxon>Neoteleostei</taxon>
        <taxon>Acanthomorphata</taxon>
        <taxon>Gobiaria</taxon>
        <taxon>Gobiiformes</taxon>
        <taxon>Gobioidei</taxon>
        <taxon>Gobiidae</taxon>
        <taxon>Gobionellinae</taxon>
        <taxon>Mugilogobius</taxon>
    </lineage>
</organism>
<name>A0AAW0NRJ3_9GOBI</name>
<protein>
    <submittedName>
        <fullName evidence="1">Uncharacterized protein</fullName>
    </submittedName>
</protein>
<accession>A0AAW0NRJ3</accession>
<keyword evidence="2" id="KW-1185">Reference proteome</keyword>
<proteinExistence type="predicted"/>
<reference evidence="2" key="1">
    <citation type="submission" date="2024-04" db="EMBL/GenBank/DDBJ databases">
        <title>Salinicola lusitanus LLJ914,a marine bacterium isolated from the Okinawa Trough.</title>
        <authorList>
            <person name="Li J."/>
        </authorList>
    </citation>
    <scope>NUCLEOTIDE SEQUENCE [LARGE SCALE GENOMIC DNA]</scope>
</reference>